<dbReference type="FunFam" id="3.30.360.10:FF:000005">
    <property type="entry name" value="Homoserine dehydrogenase"/>
    <property type="match status" value="1"/>
</dbReference>
<gene>
    <name evidence="19" type="ORF">J2S42_001188</name>
</gene>
<comment type="caution">
    <text evidence="19">The sequence shown here is derived from an EMBL/GenBank/DDBJ whole genome shotgun (WGS) entry which is preliminary data.</text>
</comment>
<evidence type="ECO:0000256" key="10">
    <source>
        <dbReference type="ARBA" id="ARBA00023167"/>
    </source>
</evidence>
<comment type="pathway">
    <text evidence="2 16">Amino-acid biosynthesis; L-threonine biosynthesis; L-threonine from L-aspartate: step 3/5.</text>
</comment>
<evidence type="ECO:0000256" key="12">
    <source>
        <dbReference type="ARBA" id="ARBA00048841"/>
    </source>
</evidence>
<dbReference type="PIRSF" id="PIRSF036497">
    <property type="entry name" value="HDH_short"/>
    <property type="match status" value="1"/>
</dbReference>
<dbReference type="PROSITE" id="PS01042">
    <property type="entry name" value="HOMOSER_DHGENASE"/>
    <property type="match status" value="1"/>
</dbReference>
<evidence type="ECO:0000256" key="16">
    <source>
        <dbReference type="RuleBase" id="RU000579"/>
    </source>
</evidence>
<dbReference type="InterPro" id="IPR001342">
    <property type="entry name" value="HDH_cat"/>
</dbReference>
<keyword evidence="15 16" id="KW-0521">NADP</keyword>
<evidence type="ECO:0000256" key="1">
    <source>
        <dbReference type="ARBA" id="ARBA00001920"/>
    </source>
</evidence>
<evidence type="ECO:0000256" key="3">
    <source>
        <dbReference type="ARBA" id="ARBA00005062"/>
    </source>
</evidence>
<evidence type="ECO:0000256" key="14">
    <source>
        <dbReference type="PIRSR" id="PIRSR036497-1"/>
    </source>
</evidence>
<keyword evidence="8 16" id="KW-0560">Oxidoreductase</keyword>
<dbReference type="EC" id="1.1.1.3" evidence="5 16"/>
<evidence type="ECO:0000256" key="2">
    <source>
        <dbReference type="ARBA" id="ARBA00005056"/>
    </source>
</evidence>
<dbReference type="PANTHER" id="PTHR43331:SF1">
    <property type="entry name" value="HOMOSERINE DEHYDROGENASE"/>
    <property type="match status" value="1"/>
</dbReference>
<dbReference type="GO" id="GO:0004412">
    <property type="term" value="F:homoserine dehydrogenase activity"/>
    <property type="evidence" value="ECO:0007669"/>
    <property type="project" value="UniProtKB-EC"/>
</dbReference>
<comment type="catalytic activity">
    <reaction evidence="12">
        <text>L-homoserine + NADP(+) = L-aspartate 4-semialdehyde + NADPH + H(+)</text>
        <dbReference type="Rhea" id="RHEA:15761"/>
        <dbReference type="ChEBI" id="CHEBI:15378"/>
        <dbReference type="ChEBI" id="CHEBI:57476"/>
        <dbReference type="ChEBI" id="CHEBI:57783"/>
        <dbReference type="ChEBI" id="CHEBI:58349"/>
        <dbReference type="ChEBI" id="CHEBI:537519"/>
        <dbReference type="EC" id="1.1.1.3"/>
    </reaction>
    <physiologicalReaction direction="right-to-left" evidence="12">
        <dbReference type="Rhea" id="RHEA:15763"/>
    </physiologicalReaction>
</comment>
<keyword evidence="10 16" id="KW-0486">Methionine biosynthesis</keyword>
<dbReference type="Gene3D" id="3.30.360.10">
    <property type="entry name" value="Dihydrodipicolinate Reductase, domain 2"/>
    <property type="match status" value="1"/>
</dbReference>
<dbReference type="InterPro" id="IPR022697">
    <property type="entry name" value="HDH_short"/>
</dbReference>
<evidence type="ECO:0000259" key="18">
    <source>
        <dbReference type="Pfam" id="PF00742"/>
    </source>
</evidence>
<evidence type="ECO:0000256" key="17">
    <source>
        <dbReference type="RuleBase" id="RU004171"/>
    </source>
</evidence>
<evidence type="ECO:0000313" key="19">
    <source>
        <dbReference type="EMBL" id="MDQ0364519.1"/>
    </source>
</evidence>
<comment type="cofactor">
    <cofactor evidence="1">
        <name>a metal cation</name>
        <dbReference type="ChEBI" id="CHEBI:25213"/>
    </cofactor>
</comment>
<keyword evidence="16" id="KW-0028">Amino-acid biosynthesis</keyword>
<evidence type="ECO:0000256" key="6">
    <source>
        <dbReference type="ARBA" id="ARBA00013376"/>
    </source>
</evidence>
<dbReference type="GO" id="GO:0009086">
    <property type="term" value="P:methionine biosynthetic process"/>
    <property type="evidence" value="ECO:0007669"/>
    <property type="project" value="UniProtKB-KW"/>
</dbReference>
<dbReference type="InterPro" id="IPR019811">
    <property type="entry name" value="HDH_CS"/>
</dbReference>
<evidence type="ECO:0000256" key="15">
    <source>
        <dbReference type="PIRSR" id="PIRSR036497-2"/>
    </source>
</evidence>
<proteinExistence type="inferred from homology"/>
<evidence type="ECO:0000313" key="20">
    <source>
        <dbReference type="Proteomes" id="UP001240236"/>
    </source>
</evidence>
<dbReference type="EMBL" id="JAUSUZ010000001">
    <property type="protein sequence ID" value="MDQ0364519.1"/>
    <property type="molecule type" value="Genomic_DNA"/>
</dbReference>
<dbReference type="Gene3D" id="3.40.50.720">
    <property type="entry name" value="NAD(P)-binding Rossmann-like Domain"/>
    <property type="match status" value="1"/>
</dbReference>
<comment type="catalytic activity">
    <reaction evidence="13">
        <text>L-homoserine + NAD(+) = L-aspartate 4-semialdehyde + NADH + H(+)</text>
        <dbReference type="Rhea" id="RHEA:15757"/>
        <dbReference type="ChEBI" id="CHEBI:15378"/>
        <dbReference type="ChEBI" id="CHEBI:57476"/>
        <dbReference type="ChEBI" id="CHEBI:57540"/>
        <dbReference type="ChEBI" id="CHEBI:57945"/>
        <dbReference type="ChEBI" id="CHEBI:537519"/>
        <dbReference type="EC" id="1.1.1.3"/>
    </reaction>
    <physiologicalReaction direction="right-to-left" evidence="13">
        <dbReference type="Rhea" id="RHEA:15759"/>
    </physiologicalReaction>
</comment>
<evidence type="ECO:0000256" key="11">
    <source>
        <dbReference type="ARBA" id="ARBA00044930"/>
    </source>
</evidence>
<feature type="binding site" evidence="15">
    <location>
        <position position="133"/>
    </location>
    <ligand>
        <name>NADPH</name>
        <dbReference type="ChEBI" id="CHEBI:57783"/>
    </ligand>
</feature>
<dbReference type="GO" id="GO:0009088">
    <property type="term" value="P:threonine biosynthetic process"/>
    <property type="evidence" value="ECO:0007669"/>
    <property type="project" value="UniProtKB-KW"/>
</dbReference>
<keyword evidence="7 16" id="KW-0791">Threonine biosynthesis</keyword>
<reference evidence="19 20" key="1">
    <citation type="submission" date="2023-07" db="EMBL/GenBank/DDBJ databases">
        <title>Sequencing the genomes of 1000 actinobacteria strains.</title>
        <authorList>
            <person name="Klenk H.-P."/>
        </authorList>
    </citation>
    <scope>NUCLEOTIDE SEQUENCE [LARGE SCALE GENOMIC DNA]</scope>
    <source>
        <strain evidence="19 20">DSM 44709</strain>
    </source>
</reference>
<organism evidence="19 20">
    <name type="scientific">Catenuloplanes indicus</name>
    <dbReference type="NCBI Taxonomy" id="137267"/>
    <lineage>
        <taxon>Bacteria</taxon>
        <taxon>Bacillati</taxon>
        <taxon>Actinomycetota</taxon>
        <taxon>Actinomycetes</taxon>
        <taxon>Micromonosporales</taxon>
        <taxon>Micromonosporaceae</taxon>
        <taxon>Catenuloplanes</taxon>
    </lineage>
</organism>
<dbReference type="Pfam" id="PF00742">
    <property type="entry name" value="Homoserine_dh"/>
    <property type="match status" value="1"/>
</dbReference>
<keyword evidence="9" id="KW-0915">Sodium</keyword>
<name>A0AAE4AW05_9ACTN</name>
<evidence type="ECO:0000256" key="4">
    <source>
        <dbReference type="ARBA" id="ARBA00006753"/>
    </source>
</evidence>
<feature type="domain" description="Homoserine dehydrogenase catalytic" evidence="18">
    <location>
        <begin position="161"/>
        <end position="338"/>
    </location>
</feature>
<accession>A0AAE4AW05</accession>
<evidence type="ECO:0000256" key="9">
    <source>
        <dbReference type="ARBA" id="ARBA00023053"/>
    </source>
</evidence>
<feature type="binding site" evidence="15">
    <location>
        <position position="213"/>
    </location>
    <ligand>
        <name>L-homoserine</name>
        <dbReference type="ChEBI" id="CHEBI:57476"/>
    </ligand>
</feature>
<dbReference type="AlphaFoldDB" id="A0AAE4AW05"/>
<dbReference type="SUPFAM" id="SSF55347">
    <property type="entry name" value="Glyceraldehyde-3-phosphate dehydrogenase-like, C-terminal domain"/>
    <property type="match status" value="1"/>
</dbReference>
<evidence type="ECO:0000256" key="8">
    <source>
        <dbReference type="ARBA" id="ARBA00023002"/>
    </source>
</evidence>
<sequence length="342" mass="34179">MTRKTVRLALSGLGAIGGSLLRLIADGAQGTYSPRGTALDLRVVAAVDSSGAIADAAGIDPAPLAAHKAAGGRAVDLPGVTVAGRTVADLLAAGVEFDLLVEAGPGDLETGGAGLAAVRAARAAGLPVVLAAKAPLVLAWDELTGPGPAVAYSACVGGALPTVTLLRATLTSARASKIEAALNGTSVYVLSLIEDGLSPADAVARAQATGIAEPDPSFDLDGWDAACKLVILANATLGAHARLTDVDRTGITDVTRDDLLRARATGHRIVPVGTAVPNGTGWRLTVAPVALPADHPLARMDPEEMGVVVHTDVAGRLCATTREPDAVPSAAAVLRDILTTAG</sequence>
<evidence type="ECO:0000256" key="7">
    <source>
        <dbReference type="ARBA" id="ARBA00022697"/>
    </source>
</evidence>
<dbReference type="RefSeq" id="WP_307235993.1">
    <property type="nucleotide sequence ID" value="NZ_JAUSUZ010000001.1"/>
</dbReference>
<dbReference type="SUPFAM" id="SSF51735">
    <property type="entry name" value="NAD(P)-binding Rossmann-fold domains"/>
    <property type="match status" value="1"/>
</dbReference>
<evidence type="ECO:0000256" key="5">
    <source>
        <dbReference type="ARBA" id="ARBA00013213"/>
    </source>
</evidence>
<comment type="function">
    <text evidence="11">Catalyzes the conversion of L-aspartate-beta-semialdehyde (L-Asa) to L-homoserine (L-Hse), the third step in the biosynthesis of threonine and methionine from aspartate.</text>
</comment>
<evidence type="ECO:0000256" key="13">
    <source>
        <dbReference type="ARBA" id="ARBA00049031"/>
    </source>
</evidence>
<dbReference type="InterPro" id="IPR036291">
    <property type="entry name" value="NAD(P)-bd_dom_sf"/>
</dbReference>
<comment type="similarity">
    <text evidence="4 17">Belongs to the homoserine dehydrogenase family.</text>
</comment>
<protein>
    <recommendedName>
        <fullName evidence="6 16">Homoserine dehydrogenase</fullName>
        <ecNumber evidence="5 16">1.1.1.3</ecNumber>
    </recommendedName>
</protein>
<feature type="active site" description="Proton donor" evidence="14">
    <location>
        <position position="228"/>
    </location>
</feature>
<dbReference type="Proteomes" id="UP001240236">
    <property type="component" value="Unassembled WGS sequence"/>
</dbReference>
<dbReference type="PANTHER" id="PTHR43331">
    <property type="entry name" value="HOMOSERINE DEHYDROGENASE"/>
    <property type="match status" value="1"/>
</dbReference>
<comment type="pathway">
    <text evidence="3 16">Amino-acid biosynthesis; L-methionine biosynthesis via de novo pathway; L-homoserine from L-aspartate: step 3/3.</text>
</comment>
<feature type="binding site" evidence="15">
    <location>
        <begin position="12"/>
        <end position="17"/>
    </location>
    <ligand>
        <name>NADP(+)</name>
        <dbReference type="ChEBI" id="CHEBI:58349"/>
    </ligand>
</feature>
<keyword evidence="20" id="KW-1185">Reference proteome</keyword>